<comment type="subcellular location">
    <subcellularLocation>
        <location evidence="1">Cell membrane</location>
        <topology evidence="1">Multi-pass membrane protein</topology>
    </subcellularLocation>
</comment>
<dbReference type="PANTHER" id="PTHR42865:SF7">
    <property type="entry name" value="PROTON_GLUTAMATE-ASPARTATE SYMPORTER"/>
    <property type="match status" value="1"/>
</dbReference>
<sequence length="453" mass="48286">MTSEALASKPKQDVNSLARRMAIALIAGLGIGALLLFLRENLITNGHQETWNIINNLFFQDISTEEGKNAIGLFYIIGQLFINCLQLIIVPMIFSSIALAMCEISDTKKLGRISGKTLLGFLTTSIVALIVAIICGFITYHLGFFNVSITGSGTTEVASSSNPLMVILDAVPNNIGTVMVTNGRVLSIVFLGVVVGLCINQLGDKILVLKNILHDINNIIVVFLNFVIFKFGPVAVFVLITRTFAVYGIEHLKPAFAYLGTVTIASTLCLIFSYPLFIYLNTKLNPITFMKKMGKVALLAVSAASSAAALSLNLKTTQEELGISEDVASFVLPLGMTINMNGTAIMQVVGTIFIAASSGYEVTITNMLVIAALALLASVGTPSAPGSSMIVLFTVISGMGYTNDATLIAYALIIAINRPMDMYTTALNVIGDAATALVVSHSEKTLDVDVYNS</sequence>
<dbReference type="EMBL" id="JAJBMB010000013">
    <property type="protein sequence ID" value="MCB5446864.1"/>
    <property type="molecule type" value="Genomic_DNA"/>
</dbReference>
<feature type="transmembrane region" description="Helical" evidence="7">
    <location>
        <begin position="118"/>
        <end position="142"/>
    </location>
</feature>
<accession>A0A6N3CHU7</accession>
<keyword evidence="10" id="KW-1185">Reference proteome</keyword>
<keyword evidence="6 7" id="KW-0472">Membrane</keyword>
<protein>
    <submittedName>
        <fullName evidence="8">Dicarboxylate/amino acid:cation symporter</fullName>
    </submittedName>
    <submittedName>
        <fullName evidence="9">Proton glutamate symport protein</fullName>
    </submittedName>
</protein>
<evidence type="ECO:0000256" key="7">
    <source>
        <dbReference type="SAM" id="Phobius"/>
    </source>
</evidence>
<evidence type="ECO:0000256" key="4">
    <source>
        <dbReference type="ARBA" id="ARBA00022692"/>
    </source>
</evidence>
<dbReference type="Pfam" id="PF00375">
    <property type="entry name" value="SDF"/>
    <property type="match status" value="1"/>
</dbReference>
<dbReference type="SUPFAM" id="SSF118215">
    <property type="entry name" value="Proton glutamate symport protein"/>
    <property type="match status" value="1"/>
</dbReference>
<reference evidence="9" key="1">
    <citation type="submission" date="2019-11" db="EMBL/GenBank/DDBJ databases">
        <authorList>
            <person name="Feng L."/>
        </authorList>
    </citation>
    <scope>NUCLEOTIDE SEQUENCE</scope>
    <source>
        <strain evidence="9">IbartlettiiLFYP30</strain>
    </source>
</reference>
<feature type="transmembrane region" description="Helical" evidence="7">
    <location>
        <begin position="334"/>
        <end position="355"/>
    </location>
</feature>
<evidence type="ECO:0000256" key="5">
    <source>
        <dbReference type="ARBA" id="ARBA00022989"/>
    </source>
</evidence>
<evidence type="ECO:0000256" key="1">
    <source>
        <dbReference type="ARBA" id="ARBA00004651"/>
    </source>
</evidence>
<gene>
    <name evidence="9" type="primary">gltP_2</name>
    <name evidence="9" type="ORF">IBLFYP30_01897</name>
    <name evidence="8" type="ORF">LIP50_11680</name>
</gene>
<dbReference type="GO" id="GO:0005886">
    <property type="term" value="C:plasma membrane"/>
    <property type="evidence" value="ECO:0007669"/>
    <property type="project" value="UniProtKB-SubCell"/>
</dbReference>
<feature type="transmembrane region" description="Helical" evidence="7">
    <location>
        <begin position="73"/>
        <end position="97"/>
    </location>
</feature>
<feature type="transmembrane region" description="Helical" evidence="7">
    <location>
        <begin position="175"/>
        <end position="199"/>
    </location>
</feature>
<keyword evidence="5 7" id="KW-1133">Transmembrane helix</keyword>
<feature type="transmembrane region" description="Helical" evidence="7">
    <location>
        <begin position="21"/>
        <end position="38"/>
    </location>
</feature>
<evidence type="ECO:0000256" key="2">
    <source>
        <dbReference type="ARBA" id="ARBA00022448"/>
    </source>
</evidence>
<feature type="transmembrane region" description="Helical" evidence="7">
    <location>
        <begin position="367"/>
        <end position="384"/>
    </location>
</feature>
<reference evidence="8 10" key="2">
    <citation type="submission" date="2021-10" db="EMBL/GenBank/DDBJ databases">
        <title>Collection of gut derived symbiotic bacterial strains cultured from healthy donors.</title>
        <authorList>
            <person name="Lin H."/>
            <person name="Littmann E."/>
            <person name="Claire K."/>
            <person name="Pamer E."/>
        </authorList>
    </citation>
    <scope>NUCLEOTIDE SEQUENCE [LARGE SCALE GENOMIC DNA]</scope>
    <source>
        <strain evidence="8 10">MSK.17.68</strain>
    </source>
</reference>
<dbReference type="InterPro" id="IPR001991">
    <property type="entry name" value="Na-dicarboxylate_symporter"/>
</dbReference>
<dbReference type="Proteomes" id="UP001299409">
    <property type="component" value="Unassembled WGS sequence"/>
</dbReference>
<feature type="transmembrane region" description="Helical" evidence="7">
    <location>
        <begin position="296"/>
        <end position="314"/>
    </location>
</feature>
<dbReference type="PRINTS" id="PR00173">
    <property type="entry name" value="EDTRNSPORT"/>
</dbReference>
<dbReference type="InterPro" id="IPR036458">
    <property type="entry name" value="Na:dicarbo_symporter_sf"/>
</dbReference>
<feature type="transmembrane region" description="Helical" evidence="7">
    <location>
        <begin position="255"/>
        <end position="276"/>
    </location>
</feature>
<feature type="transmembrane region" description="Helical" evidence="7">
    <location>
        <begin position="390"/>
        <end position="413"/>
    </location>
</feature>
<dbReference type="RefSeq" id="WP_022071632.1">
    <property type="nucleotide sequence ID" value="NZ_BAABXU010000001.1"/>
</dbReference>
<keyword evidence="3" id="KW-1003">Cell membrane</keyword>
<organism evidence="9">
    <name type="scientific">Intestinibacter bartlettii</name>
    <dbReference type="NCBI Taxonomy" id="261299"/>
    <lineage>
        <taxon>Bacteria</taxon>
        <taxon>Bacillati</taxon>
        <taxon>Bacillota</taxon>
        <taxon>Clostridia</taxon>
        <taxon>Peptostreptococcales</taxon>
        <taxon>Peptostreptococcaceae</taxon>
        <taxon>Intestinibacter</taxon>
    </lineage>
</organism>
<keyword evidence="2" id="KW-0813">Transport</keyword>
<evidence type="ECO:0000256" key="6">
    <source>
        <dbReference type="ARBA" id="ARBA00023136"/>
    </source>
</evidence>
<dbReference type="GO" id="GO:0015293">
    <property type="term" value="F:symporter activity"/>
    <property type="evidence" value="ECO:0007669"/>
    <property type="project" value="UniProtKB-KW"/>
</dbReference>
<evidence type="ECO:0000313" key="8">
    <source>
        <dbReference type="EMBL" id="MCB5446864.1"/>
    </source>
</evidence>
<keyword evidence="4 7" id="KW-0812">Transmembrane</keyword>
<name>A0A6N3CHU7_9FIRM</name>
<dbReference type="AlphaFoldDB" id="A0A6N3CHU7"/>
<dbReference type="EMBL" id="CACRUE010000030">
    <property type="protein sequence ID" value="VYU16320.1"/>
    <property type="molecule type" value="Genomic_DNA"/>
</dbReference>
<feature type="transmembrane region" description="Helical" evidence="7">
    <location>
        <begin position="220"/>
        <end position="249"/>
    </location>
</feature>
<evidence type="ECO:0000313" key="9">
    <source>
        <dbReference type="EMBL" id="VYU16320.1"/>
    </source>
</evidence>
<dbReference type="PANTHER" id="PTHR42865">
    <property type="entry name" value="PROTON/GLUTAMATE-ASPARTATE SYMPORTER"/>
    <property type="match status" value="1"/>
</dbReference>
<dbReference type="Gene3D" id="1.10.3860.10">
    <property type="entry name" value="Sodium:dicarboxylate symporter"/>
    <property type="match status" value="1"/>
</dbReference>
<evidence type="ECO:0000256" key="3">
    <source>
        <dbReference type="ARBA" id="ARBA00022475"/>
    </source>
</evidence>
<evidence type="ECO:0000313" key="10">
    <source>
        <dbReference type="Proteomes" id="UP001299409"/>
    </source>
</evidence>
<proteinExistence type="predicted"/>